<dbReference type="InterPro" id="IPR016187">
    <property type="entry name" value="CTDL_fold"/>
</dbReference>
<dbReference type="AlphaFoldDB" id="A0AAV3Z8E9"/>
<proteinExistence type="predicted"/>
<reference evidence="7 8" key="1">
    <citation type="journal article" date="2021" name="Elife">
        <title>Chloroplast acquisition without the gene transfer in kleptoplastic sea slugs, Plakobranchus ocellatus.</title>
        <authorList>
            <person name="Maeda T."/>
            <person name="Takahashi S."/>
            <person name="Yoshida T."/>
            <person name="Shimamura S."/>
            <person name="Takaki Y."/>
            <person name="Nagai Y."/>
            <person name="Toyoda A."/>
            <person name="Suzuki Y."/>
            <person name="Arimoto A."/>
            <person name="Ishii H."/>
            <person name="Satoh N."/>
            <person name="Nishiyama T."/>
            <person name="Hasebe M."/>
            <person name="Maruyama T."/>
            <person name="Minagawa J."/>
            <person name="Obokata J."/>
            <person name="Shigenobu S."/>
        </authorList>
    </citation>
    <scope>NUCLEOTIDE SEQUENCE [LARGE SCALE GENOMIC DNA]</scope>
</reference>
<keyword evidence="2" id="KW-0964">Secreted</keyword>
<protein>
    <submittedName>
        <fullName evidence="7">Collectin-12</fullName>
    </submittedName>
</protein>
<evidence type="ECO:0000313" key="8">
    <source>
        <dbReference type="Proteomes" id="UP000735302"/>
    </source>
</evidence>
<feature type="chain" id="PRO_5043349075" evidence="5">
    <location>
        <begin position="21"/>
        <end position="149"/>
    </location>
</feature>
<dbReference type="CDD" id="cd00037">
    <property type="entry name" value="CLECT"/>
    <property type="match status" value="1"/>
</dbReference>
<evidence type="ECO:0000256" key="2">
    <source>
        <dbReference type="ARBA" id="ARBA00022525"/>
    </source>
</evidence>
<dbReference type="InterPro" id="IPR051663">
    <property type="entry name" value="CLec_Tetranectin-domain"/>
</dbReference>
<dbReference type="SMART" id="SM00034">
    <property type="entry name" value="CLECT"/>
    <property type="match status" value="1"/>
</dbReference>
<dbReference type="GO" id="GO:0008083">
    <property type="term" value="F:growth factor activity"/>
    <property type="evidence" value="ECO:0007669"/>
    <property type="project" value="TreeGrafter"/>
</dbReference>
<dbReference type="Proteomes" id="UP000735302">
    <property type="component" value="Unassembled WGS sequence"/>
</dbReference>
<evidence type="ECO:0000256" key="3">
    <source>
        <dbReference type="ARBA" id="ARBA00022729"/>
    </source>
</evidence>
<sequence>MSIIPILLLAGVLMIASVQGEVSYEQFTNYGTKYYISMQREPFDLAKMNGRCKKLGGYLVQMDNKEEFAYVRFIAVSVSGRGPFFTGITDEKEEGTWLNYHSKKPAKFLKWRWFQPDNWWGEDCVEIGYYGLNDYGCEKNGRYICEVPF</sequence>
<comment type="caution">
    <text evidence="7">The sequence shown here is derived from an EMBL/GenBank/DDBJ whole genome shotgun (WGS) entry which is preliminary data.</text>
</comment>
<dbReference type="SUPFAM" id="SSF56436">
    <property type="entry name" value="C-type lectin-like"/>
    <property type="match status" value="1"/>
</dbReference>
<evidence type="ECO:0000256" key="5">
    <source>
        <dbReference type="SAM" id="SignalP"/>
    </source>
</evidence>
<evidence type="ECO:0000313" key="7">
    <source>
        <dbReference type="EMBL" id="GFN91516.1"/>
    </source>
</evidence>
<dbReference type="PROSITE" id="PS50041">
    <property type="entry name" value="C_TYPE_LECTIN_2"/>
    <property type="match status" value="1"/>
</dbReference>
<dbReference type="EMBL" id="BLXT01002152">
    <property type="protein sequence ID" value="GFN91516.1"/>
    <property type="molecule type" value="Genomic_DNA"/>
</dbReference>
<dbReference type="Pfam" id="PF00059">
    <property type="entry name" value="Lectin_C"/>
    <property type="match status" value="1"/>
</dbReference>
<comment type="subcellular location">
    <subcellularLocation>
        <location evidence="1">Secreted</location>
    </subcellularLocation>
</comment>
<organism evidence="7 8">
    <name type="scientific">Plakobranchus ocellatus</name>
    <dbReference type="NCBI Taxonomy" id="259542"/>
    <lineage>
        <taxon>Eukaryota</taxon>
        <taxon>Metazoa</taxon>
        <taxon>Spiralia</taxon>
        <taxon>Lophotrochozoa</taxon>
        <taxon>Mollusca</taxon>
        <taxon>Gastropoda</taxon>
        <taxon>Heterobranchia</taxon>
        <taxon>Euthyneura</taxon>
        <taxon>Panpulmonata</taxon>
        <taxon>Sacoglossa</taxon>
        <taxon>Placobranchoidea</taxon>
        <taxon>Plakobranchidae</taxon>
        <taxon>Plakobranchus</taxon>
    </lineage>
</organism>
<dbReference type="GO" id="GO:0005615">
    <property type="term" value="C:extracellular space"/>
    <property type="evidence" value="ECO:0007669"/>
    <property type="project" value="TreeGrafter"/>
</dbReference>
<evidence type="ECO:0000256" key="4">
    <source>
        <dbReference type="ARBA" id="ARBA00022734"/>
    </source>
</evidence>
<keyword evidence="8" id="KW-1185">Reference proteome</keyword>
<name>A0AAV3Z8E9_9GAST</name>
<gene>
    <name evidence="7" type="ORF">PoB_001802200</name>
</gene>
<dbReference type="PANTHER" id="PTHR22799">
    <property type="entry name" value="TETRANECTIN-RELATED"/>
    <property type="match status" value="1"/>
</dbReference>
<dbReference type="InterPro" id="IPR001304">
    <property type="entry name" value="C-type_lectin-like"/>
</dbReference>
<dbReference type="PANTHER" id="PTHR22799:SF1">
    <property type="entry name" value="C-TYPE LECTIN DOMAIN FAMILY 11 MEMBER A"/>
    <property type="match status" value="1"/>
</dbReference>
<dbReference type="Gene3D" id="3.10.100.10">
    <property type="entry name" value="Mannose-Binding Protein A, subunit A"/>
    <property type="match status" value="1"/>
</dbReference>
<evidence type="ECO:0000256" key="1">
    <source>
        <dbReference type="ARBA" id="ARBA00004613"/>
    </source>
</evidence>
<keyword evidence="4" id="KW-0430">Lectin</keyword>
<feature type="domain" description="C-type lectin" evidence="6">
    <location>
        <begin position="34"/>
        <end position="146"/>
    </location>
</feature>
<dbReference type="GO" id="GO:0030246">
    <property type="term" value="F:carbohydrate binding"/>
    <property type="evidence" value="ECO:0007669"/>
    <property type="project" value="UniProtKB-KW"/>
</dbReference>
<feature type="signal peptide" evidence="5">
    <location>
        <begin position="1"/>
        <end position="20"/>
    </location>
</feature>
<accession>A0AAV3Z8E9</accession>
<keyword evidence="3 5" id="KW-0732">Signal</keyword>
<dbReference type="InterPro" id="IPR016186">
    <property type="entry name" value="C-type_lectin-like/link_sf"/>
</dbReference>
<evidence type="ECO:0000259" key="6">
    <source>
        <dbReference type="PROSITE" id="PS50041"/>
    </source>
</evidence>